<dbReference type="Proteomes" id="UP000663828">
    <property type="component" value="Unassembled WGS sequence"/>
</dbReference>
<accession>A0A815SER2</accession>
<dbReference type="OrthoDB" id="10042908at2759"/>
<name>A0A815SER2_ADIRI</name>
<keyword evidence="3" id="KW-1185">Reference proteome</keyword>
<dbReference type="Gene3D" id="3.90.176.10">
    <property type="entry name" value="Toxin ADP-ribosyltransferase, Chain A, domain 1"/>
    <property type="match status" value="1"/>
</dbReference>
<comment type="caution">
    <text evidence="2">The sequence shown here is derived from an EMBL/GenBank/DDBJ whole genome shotgun (WGS) entry which is preliminary data.</text>
</comment>
<evidence type="ECO:0000313" key="2">
    <source>
        <dbReference type="EMBL" id="CAF1491254.1"/>
    </source>
</evidence>
<dbReference type="Proteomes" id="UP000663852">
    <property type="component" value="Unassembled WGS sequence"/>
</dbReference>
<proteinExistence type="predicted"/>
<evidence type="ECO:0000313" key="1">
    <source>
        <dbReference type="EMBL" id="CAF1446353.1"/>
    </source>
</evidence>
<protein>
    <recommendedName>
        <fullName evidence="5">Mono(ADP-ribosyl)transferase</fullName>
    </recommendedName>
</protein>
<dbReference type="AlphaFoldDB" id="A0A815SER2"/>
<evidence type="ECO:0000313" key="4">
    <source>
        <dbReference type="Proteomes" id="UP000663852"/>
    </source>
</evidence>
<gene>
    <name evidence="2" type="ORF">EDS130_LOCUS42039</name>
    <name evidence="1" type="ORF">XAT740_LOCUS36612</name>
</gene>
<dbReference type="EMBL" id="CAJNOR010003774">
    <property type="protein sequence ID" value="CAF1446353.1"/>
    <property type="molecule type" value="Genomic_DNA"/>
</dbReference>
<organism evidence="2 4">
    <name type="scientific">Adineta ricciae</name>
    <name type="common">Rotifer</name>
    <dbReference type="NCBI Taxonomy" id="249248"/>
    <lineage>
        <taxon>Eukaryota</taxon>
        <taxon>Metazoa</taxon>
        <taxon>Spiralia</taxon>
        <taxon>Gnathifera</taxon>
        <taxon>Rotifera</taxon>
        <taxon>Eurotatoria</taxon>
        <taxon>Bdelloidea</taxon>
        <taxon>Adinetida</taxon>
        <taxon>Adinetidae</taxon>
        <taxon>Adineta</taxon>
    </lineage>
</organism>
<sequence length="321" mass="36563">MAERIIPERFLDANEEPNQALTPLEGYEKCPLVSLKEAVQSIKPSIHNWESMVEVAKRNCRNPANGLTQDESGAIYLYTMQCTLKSWFAFLKLFFTALYKLPSIKGVIYRGVKGNLTDKYVEEDHFWWGMSSCTETMNVMENFIGTEDIRTIFIIECENGKSIRLHSYFEEENEILLLSETYFQVKGKWKAADNLYMIQLREKSPPYATITPPFDNSLTMAKEFIDSSLDSCSSSECTGMSSVSYSTTLIENDIHDWSSNKKILVGYSSCGAKDVTDYFPKKESPIVMWPGVKTKKSIAQSDSSGNVFIHLTRRSPKKPEE</sequence>
<dbReference type="EMBL" id="CAJNOJ010000589">
    <property type="protein sequence ID" value="CAF1491254.1"/>
    <property type="molecule type" value="Genomic_DNA"/>
</dbReference>
<evidence type="ECO:0008006" key="5">
    <source>
        <dbReference type="Google" id="ProtNLM"/>
    </source>
</evidence>
<evidence type="ECO:0000313" key="3">
    <source>
        <dbReference type="Proteomes" id="UP000663828"/>
    </source>
</evidence>
<reference evidence="2" key="1">
    <citation type="submission" date="2021-02" db="EMBL/GenBank/DDBJ databases">
        <authorList>
            <person name="Nowell W R."/>
        </authorList>
    </citation>
    <scope>NUCLEOTIDE SEQUENCE</scope>
</reference>
<dbReference type="SUPFAM" id="SSF56399">
    <property type="entry name" value="ADP-ribosylation"/>
    <property type="match status" value="1"/>
</dbReference>